<reference evidence="4 5" key="1">
    <citation type="journal article" date="2018" name="Genet. Mol. Biol.">
        <title>The genome sequence of Dyella jiangningensis FCAV SCS01 from a lignocellulose-decomposing microbial consortium metagenome reveals potential for biotechnological applications.</title>
        <authorList>
            <person name="Desiderato J.G."/>
            <person name="Alvarenga D.O."/>
            <person name="Constancio M.T.L."/>
            <person name="Alves L.M.C."/>
            <person name="Varani A.M."/>
        </authorList>
    </citation>
    <scope>NUCLEOTIDE SEQUENCE [LARGE SCALE GENOMIC DNA]</scope>
    <source>
        <strain evidence="4 5">FCAV SCS01</strain>
    </source>
</reference>
<dbReference type="InterPro" id="IPR008278">
    <property type="entry name" value="4-PPantetheinyl_Trfase_dom"/>
</dbReference>
<evidence type="ECO:0000256" key="1">
    <source>
        <dbReference type="ARBA" id="ARBA00010990"/>
    </source>
</evidence>
<accession>A0A328P5W5</accession>
<protein>
    <submittedName>
        <fullName evidence="4">4-phosphopantetheinyl transferase</fullName>
    </submittedName>
</protein>
<dbReference type="GO" id="GO:0005829">
    <property type="term" value="C:cytosol"/>
    <property type="evidence" value="ECO:0007669"/>
    <property type="project" value="TreeGrafter"/>
</dbReference>
<dbReference type="Pfam" id="PF01648">
    <property type="entry name" value="ACPS"/>
    <property type="match status" value="1"/>
</dbReference>
<dbReference type="Gene3D" id="3.90.470.20">
    <property type="entry name" value="4'-phosphopantetheinyl transferase domain"/>
    <property type="match status" value="1"/>
</dbReference>
<dbReference type="PANTHER" id="PTHR12215:SF10">
    <property type="entry name" value="L-AMINOADIPATE-SEMIALDEHYDE DEHYDROGENASE-PHOSPHOPANTETHEINYL TRANSFERASE"/>
    <property type="match status" value="1"/>
</dbReference>
<dbReference type="OrthoDB" id="9808281at2"/>
<evidence type="ECO:0000313" key="4">
    <source>
        <dbReference type="EMBL" id="RAO76376.1"/>
    </source>
</evidence>
<dbReference type="GO" id="GO:0008897">
    <property type="term" value="F:holo-[acyl-carrier-protein] synthase activity"/>
    <property type="evidence" value="ECO:0007669"/>
    <property type="project" value="InterPro"/>
</dbReference>
<keyword evidence="2 4" id="KW-0808">Transferase</keyword>
<feature type="domain" description="4'-phosphopantetheinyl transferase" evidence="3">
    <location>
        <begin position="94"/>
        <end position="190"/>
    </location>
</feature>
<dbReference type="SUPFAM" id="SSF56214">
    <property type="entry name" value="4'-phosphopantetheinyl transferase"/>
    <property type="match status" value="2"/>
</dbReference>
<evidence type="ECO:0000313" key="5">
    <source>
        <dbReference type="Proteomes" id="UP000248926"/>
    </source>
</evidence>
<proteinExistence type="inferred from homology"/>
<dbReference type="GO" id="GO:0019878">
    <property type="term" value="P:lysine biosynthetic process via aminoadipic acid"/>
    <property type="evidence" value="ECO:0007669"/>
    <property type="project" value="TreeGrafter"/>
</dbReference>
<organism evidence="4 5">
    <name type="scientific">Dyella jiangningensis</name>
    <dbReference type="NCBI Taxonomy" id="1379159"/>
    <lineage>
        <taxon>Bacteria</taxon>
        <taxon>Pseudomonadati</taxon>
        <taxon>Pseudomonadota</taxon>
        <taxon>Gammaproteobacteria</taxon>
        <taxon>Lysobacterales</taxon>
        <taxon>Rhodanobacteraceae</taxon>
        <taxon>Dyella</taxon>
    </lineage>
</organism>
<comment type="caution">
    <text evidence="4">The sequence shown here is derived from an EMBL/GenBank/DDBJ whole genome shotgun (WGS) entry which is preliminary data.</text>
</comment>
<evidence type="ECO:0000259" key="3">
    <source>
        <dbReference type="Pfam" id="PF01648"/>
    </source>
</evidence>
<gene>
    <name evidence="4" type="ORF">CA260_00055</name>
</gene>
<dbReference type="AlphaFoldDB" id="A0A328P5W5"/>
<dbReference type="Proteomes" id="UP000248926">
    <property type="component" value="Unassembled WGS sequence"/>
</dbReference>
<evidence type="ECO:0000256" key="2">
    <source>
        <dbReference type="ARBA" id="ARBA00022679"/>
    </source>
</evidence>
<dbReference type="InterPro" id="IPR037143">
    <property type="entry name" value="4-PPantetheinyl_Trfase_dom_sf"/>
</dbReference>
<dbReference type="GO" id="GO:0000287">
    <property type="term" value="F:magnesium ion binding"/>
    <property type="evidence" value="ECO:0007669"/>
    <property type="project" value="InterPro"/>
</dbReference>
<dbReference type="EMBL" id="NFZS01000001">
    <property type="protein sequence ID" value="RAO76376.1"/>
    <property type="molecule type" value="Genomic_DNA"/>
</dbReference>
<comment type="similarity">
    <text evidence="1">Belongs to the P-Pant transferase superfamily. Gsp/Sfp/HetI/AcpT family.</text>
</comment>
<dbReference type="InterPro" id="IPR050559">
    <property type="entry name" value="P-Pant_transferase_sf"/>
</dbReference>
<name>A0A328P5W5_9GAMM</name>
<keyword evidence="5" id="KW-1185">Reference proteome</keyword>
<sequence>MMTTDGQTPAKVAERLGDDEIHVWRLAYDHHRGREPLIHMLAAYLGQPVAAVQLEDSPHGRPTLAGAHRDAFAFNWTHSHDEALIAIARGISPGVDLERMRPHPKALPIARRYFSPDETALLESLPEALRDRAFLEIWTAKEAVLKALGRGLAFGLHRLSIAGSSEWPVLGRLEGHEAGQWQLHRLALGAEHIGALAWLGGPRRVRLWTLAGAP</sequence>
<dbReference type="PANTHER" id="PTHR12215">
    <property type="entry name" value="PHOSPHOPANTETHEINE TRANSFERASE"/>
    <property type="match status" value="1"/>
</dbReference>